<dbReference type="GO" id="GO:0005975">
    <property type="term" value="P:carbohydrate metabolic process"/>
    <property type="evidence" value="ECO:0007669"/>
    <property type="project" value="InterPro"/>
</dbReference>
<name>A0A4R4V897_9ACTN</name>
<dbReference type="SUPFAM" id="SSF88713">
    <property type="entry name" value="Glycoside hydrolase/deacetylase"/>
    <property type="match status" value="1"/>
</dbReference>
<dbReference type="EMBL" id="SMKO01000076">
    <property type="protein sequence ID" value="TDD01508.1"/>
    <property type="molecule type" value="Genomic_DNA"/>
</dbReference>
<organism evidence="2 3">
    <name type="scientific">Nonomuraea deserti</name>
    <dbReference type="NCBI Taxonomy" id="1848322"/>
    <lineage>
        <taxon>Bacteria</taxon>
        <taxon>Bacillati</taxon>
        <taxon>Actinomycetota</taxon>
        <taxon>Actinomycetes</taxon>
        <taxon>Streptosporangiales</taxon>
        <taxon>Streptosporangiaceae</taxon>
        <taxon>Nonomuraea</taxon>
    </lineage>
</organism>
<comment type="caution">
    <text evidence="2">The sequence shown here is derived from an EMBL/GenBank/DDBJ whole genome shotgun (WGS) entry which is preliminary data.</text>
</comment>
<dbReference type="Pfam" id="PF01522">
    <property type="entry name" value="Polysacc_deac_1"/>
    <property type="match status" value="1"/>
</dbReference>
<dbReference type="PANTHER" id="PTHR10587">
    <property type="entry name" value="GLYCOSYL TRANSFERASE-RELATED"/>
    <property type="match status" value="1"/>
</dbReference>
<feature type="domain" description="NodB homology" evidence="1">
    <location>
        <begin position="27"/>
        <end position="206"/>
    </location>
</feature>
<dbReference type="Gene3D" id="3.20.20.370">
    <property type="entry name" value="Glycoside hydrolase/deacetylase"/>
    <property type="match status" value="1"/>
</dbReference>
<protein>
    <submittedName>
        <fullName evidence="2">Polysaccharide deacetylase</fullName>
    </submittedName>
</protein>
<proteinExistence type="predicted"/>
<sequence>MGLYQLMNARTFQLAGELTHRVTTDEKVVALTFDDGPDEHTHEIIDVLAEQRVRATFLVVGAQVEARAQDAQAPVAAGHQLANHTYTHRRMVFVSPATVASEIERTDAAIRKAGQRGEILFRPPTGKELLVLPLCLAGNRRRTVMWDVEPDSGRSPTAVEIVAAVREQTRPGSIILLHPWYGSGQNTREAIKDLITGLRDQGYRFVTVSELLAVQRR</sequence>
<dbReference type="PANTHER" id="PTHR10587:SF125">
    <property type="entry name" value="POLYSACCHARIDE DEACETYLASE YHEN-RELATED"/>
    <property type="match status" value="1"/>
</dbReference>
<dbReference type="Proteomes" id="UP000295258">
    <property type="component" value="Unassembled WGS sequence"/>
</dbReference>
<evidence type="ECO:0000313" key="2">
    <source>
        <dbReference type="EMBL" id="TDD01508.1"/>
    </source>
</evidence>
<dbReference type="GO" id="GO:0016810">
    <property type="term" value="F:hydrolase activity, acting on carbon-nitrogen (but not peptide) bonds"/>
    <property type="evidence" value="ECO:0007669"/>
    <property type="project" value="InterPro"/>
</dbReference>
<evidence type="ECO:0000313" key="3">
    <source>
        <dbReference type="Proteomes" id="UP000295258"/>
    </source>
</evidence>
<keyword evidence="3" id="KW-1185">Reference proteome</keyword>
<dbReference type="InterPro" id="IPR011330">
    <property type="entry name" value="Glyco_hydro/deAcase_b/a-brl"/>
</dbReference>
<reference evidence="2 3" key="1">
    <citation type="submission" date="2019-03" db="EMBL/GenBank/DDBJ databases">
        <title>Draft genome sequences of novel Actinobacteria.</title>
        <authorList>
            <person name="Sahin N."/>
            <person name="Ay H."/>
            <person name="Saygin H."/>
        </authorList>
    </citation>
    <scope>NUCLEOTIDE SEQUENCE [LARGE SCALE GENOMIC DNA]</scope>
    <source>
        <strain evidence="2 3">KC310</strain>
    </source>
</reference>
<dbReference type="PROSITE" id="PS51677">
    <property type="entry name" value="NODB"/>
    <property type="match status" value="1"/>
</dbReference>
<dbReference type="RefSeq" id="WP_132597785.1">
    <property type="nucleotide sequence ID" value="NZ_SMKO01000076.1"/>
</dbReference>
<evidence type="ECO:0000259" key="1">
    <source>
        <dbReference type="PROSITE" id="PS51677"/>
    </source>
</evidence>
<dbReference type="AlphaFoldDB" id="A0A4R4V897"/>
<gene>
    <name evidence="2" type="ORF">E1292_25765</name>
</gene>
<dbReference type="InterPro" id="IPR002509">
    <property type="entry name" value="NODB_dom"/>
</dbReference>
<accession>A0A4R4V897</accession>
<dbReference type="InterPro" id="IPR050248">
    <property type="entry name" value="Polysacc_deacetylase_ArnD"/>
</dbReference>